<gene>
    <name evidence="1" type="ORF">M9Y10_025565</name>
</gene>
<organism evidence="1 2">
    <name type="scientific">Tritrichomonas musculus</name>
    <dbReference type="NCBI Taxonomy" id="1915356"/>
    <lineage>
        <taxon>Eukaryota</taxon>
        <taxon>Metamonada</taxon>
        <taxon>Parabasalia</taxon>
        <taxon>Tritrichomonadida</taxon>
        <taxon>Tritrichomonadidae</taxon>
        <taxon>Tritrichomonas</taxon>
    </lineage>
</organism>
<dbReference type="EMBL" id="JAPFFF010000037">
    <property type="protein sequence ID" value="KAK8842704.1"/>
    <property type="molecule type" value="Genomic_DNA"/>
</dbReference>
<protein>
    <submittedName>
        <fullName evidence="1">Uncharacterized protein</fullName>
    </submittedName>
</protein>
<accession>A0ABR2H930</accession>
<evidence type="ECO:0000313" key="2">
    <source>
        <dbReference type="Proteomes" id="UP001470230"/>
    </source>
</evidence>
<dbReference type="Proteomes" id="UP001470230">
    <property type="component" value="Unassembled WGS sequence"/>
</dbReference>
<proteinExistence type="predicted"/>
<name>A0ABR2H930_9EUKA</name>
<sequence length="440" mass="52770">MSYRRDVPQEEQVPLPIEMVYNSTVDAVSNTDEKGDETYFQNGIQHFNRIYFKYPPEWKTSNIGEKIIGIRRMNMHRKTDTIRFNLYIRKYSWDPFNNKAIEMFGDKYDLNDDQIQQVVNTMDETDIKVFKIPCHIRLTNDINDFADQVIEFANDNTLYRDLHREIVNSDKPKEEKIRALEALDRDRDNYDLMCLRNDIPFWLETSHWNTKNKQNIISNSNDKHVIGEDLMFEIDVNDDDGQYIKFKSIRNDRVNDCDYKLDFLITRADEAFEKSTNDEEEEEEEFVDDYADYTYKKLYQWDEENDEPMPFSRERPEMLTKKDRFDGDTADFFNIGTSNPYRNRLDYVTKFHRELILKHITTDVQCEVAASFASQSNRNIIGRTNETFIPIKYYKVNDDDDKFWVELYDKDFVDIPVTFNDELVFTMDMVFLQNRKLLYS</sequence>
<keyword evidence="2" id="KW-1185">Reference proteome</keyword>
<comment type="caution">
    <text evidence="1">The sequence shown here is derived from an EMBL/GenBank/DDBJ whole genome shotgun (WGS) entry which is preliminary data.</text>
</comment>
<evidence type="ECO:0000313" key="1">
    <source>
        <dbReference type="EMBL" id="KAK8842704.1"/>
    </source>
</evidence>
<reference evidence="1 2" key="1">
    <citation type="submission" date="2024-04" db="EMBL/GenBank/DDBJ databases">
        <title>Tritrichomonas musculus Genome.</title>
        <authorList>
            <person name="Alves-Ferreira E."/>
            <person name="Grigg M."/>
            <person name="Lorenzi H."/>
            <person name="Galac M."/>
        </authorList>
    </citation>
    <scope>NUCLEOTIDE SEQUENCE [LARGE SCALE GENOMIC DNA]</scope>
    <source>
        <strain evidence="1 2">EAF2021</strain>
    </source>
</reference>